<accession>A0A168CLH4</accession>
<name>A0A168CLH4_9HYPO</name>
<dbReference type="GO" id="GO:0000785">
    <property type="term" value="C:chromatin"/>
    <property type="evidence" value="ECO:0007669"/>
    <property type="project" value="TreeGrafter"/>
</dbReference>
<dbReference type="Proteomes" id="UP000078544">
    <property type="component" value="Unassembled WGS sequence"/>
</dbReference>
<proteinExistence type="predicted"/>
<feature type="compositionally biased region" description="Basic and acidic residues" evidence="7">
    <location>
        <begin position="85"/>
        <end position="105"/>
    </location>
</feature>
<comment type="caution">
    <text evidence="9">The sequence shown here is derived from an EMBL/GenBank/DDBJ whole genome shotgun (WGS) entry which is preliminary data.</text>
</comment>
<dbReference type="AlphaFoldDB" id="A0A168CLH4"/>
<dbReference type="GO" id="GO:0006351">
    <property type="term" value="P:DNA-templated transcription"/>
    <property type="evidence" value="ECO:0007669"/>
    <property type="project" value="InterPro"/>
</dbReference>
<dbReference type="GO" id="GO:0000981">
    <property type="term" value="F:DNA-binding transcription factor activity, RNA polymerase II-specific"/>
    <property type="evidence" value="ECO:0007669"/>
    <property type="project" value="InterPro"/>
</dbReference>
<dbReference type="GO" id="GO:0000978">
    <property type="term" value="F:RNA polymerase II cis-regulatory region sequence-specific DNA binding"/>
    <property type="evidence" value="ECO:0007669"/>
    <property type="project" value="InterPro"/>
</dbReference>
<gene>
    <name evidence="9" type="ORF">AAL_03980</name>
</gene>
<keyword evidence="5" id="KW-0862">Zinc</keyword>
<evidence type="ECO:0000256" key="6">
    <source>
        <dbReference type="ARBA" id="ARBA00023242"/>
    </source>
</evidence>
<evidence type="ECO:0000256" key="3">
    <source>
        <dbReference type="ARBA" id="ARBA00022737"/>
    </source>
</evidence>
<evidence type="ECO:0000256" key="4">
    <source>
        <dbReference type="ARBA" id="ARBA00022771"/>
    </source>
</evidence>
<dbReference type="GO" id="GO:0005634">
    <property type="term" value="C:nucleus"/>
    <property type="evidence" value="ECO:0007669"/>
    <property type="project" value="UniProtKB-SubCell"/>
</dbReference>
<feature type="region of interest" description="Disordered" evidence="7">
    <location>
        <begin position="78"/>
        <end position="105"/>
    </location>
</feature>
<evidence type="ECO:0000256" key="2">
    <source>
        <dbReference type="ARBA" id="ARBA00022723"/>
    </source>
</evidence>
<dbReference type="InterPro" id="IPR051059">
    <property type="entry name" value="VerF-like"/>
</dbReference>
<comment type="subcellular location">
    <subcellularLocation>
        <location evidence="1">Nucleus</location>
    </subcellularLocation>
</comment>
<dbReference type="CDD" id="cd12148">
    <property type="entry name" value="fungal_TF_MHR"/>
    <property type="match status" value="1"/>
</dbReference>
<evidence type="ECO:0000313" key="9">
    <source>
        <dbReference type="EMBL" id="KZZ96751.1"/>
    </source>
</evidence>
<keyword evidence="2" id="KW-0479">Metal-binding</keyword>
<dbReference type="GO" id="GO:0008270">
    <property type="term" value="F:zinc ion binding"/>
    <property type="evidence" value="ECO:0007669"/>
    <property type="project" value="UniProtKB-KW"/>
</dbReference>
<evidence type="ECO:0000313" key="10">
    <source>
        <dbReference type="Proteomes" id="UP000078544"/>
    </source>
</evidence>
<sequence>MTGFYKLMADSWSLTPVDREFTSQEDAVPLRIRKGCLQSRQTAQQHMEHLNASKKGYDMGATANIDGQMAIPRLPSRKPSSKVFKAKDQAHSRAAKAARDPKGNRGREWFKLREETWNSLLALIESANPCLPDINIAIQDEPLLELMSLQSFLDLYFTRFNTVYPLLHTPTFLADKAEPLLLLSLLLLGATYSTKEAHQLAVCIHDVIRPSIFAHAGFSPKSHLWTLQTILLVECFGKSRAGQKQHDMSHLFHGLLINLIRRSDCQSVKATGPPADSSTCAGELLESSWRKWAVAEQKKRLAMVCFIWDTQHAVLFCQSLCMSAFELRLDMPCEQMVWEANTASAWAAAWKHENSSSRALPFLTALKCYLARSSPSVAQARHLGAFPRVLVLHGIMATFWDMQRREQTSLGVITQGDGSRNWRHLIAQAYDTWKDDFDSYCESLLESIPRQQCDNRDDGRAVDEIALFAASYKALYRTLHLILHADILDIQIYAGAKKILGRPVQQKDYLRSARVVKRWAAEQSPDDFGRDSSSGGGGLSSPVSCSDLKSDARLAAWHASTLLCDSSSLLLQSPAMAVFHVPWCLYLATLTCWAYHHARPWLSPSDRNDHVDGGDEMVWDPEGEMLGLVTDMAKRSTAASPPRKTQTNGLVWSMSEGLSKVRWGIVHAGVVVLRGLVPQRLINQYEEISD</sequence>
<evidence type="ECO:0000256" key="5">
    <source>
        <dbReference type="ARBA" id="ARBA00022833"/>
    </source>
</evidence>
<feature type="domain" description="Xylanolytic transcriptional activator regulatory" evidence="8">
    <location>
        <begin position="153"/>
        <end position="435"/>
    </location>
</feature>
<dbReference type="Pfam" id="PF04082">
    <property type="entry name" value="Fungal_trans"/>
    <property type="match status" value="1"/>
</dbReference>
<evidence type="ECO:0000256" key="7">
    <source>
        <dbReference type="SAM" id="MobiDB-lite"/>
    </source>
</evidence>
<dbReference type="EMBL" id="AZGY01000007">
    <property type="protein sequence ID" value="KZZ96751.1"/>
    <property type="molecule type" value="Genomic_DNA"/>
</dbReference>
<evidence type="ECO:0000259" key="8">
    <source>
        <dbReference type="Pfam" id="PF04082"/>
    </source>
</evidence>
<keyword evidence="3" id="KW-0677">Repeat</keyword>
<reference evidence="9 10" key="1">
    <citation type="journal article" date="2016" name="Genome Biol. Evol.">
        <title>Divergent and convergent evolution of fungal pathogenicity.</title>
        <authorList>
            <person name="Shang Y."/>
            <person name="Xiao G."/>
            <person name="Zheng P."/>
            <person name="Cen K."/>
            <person name="Zhan S."/>
            <person name="Wang C."/>
        </authorList>
    </citation>
    <scope>NUCLEOTIDE SEQUENCE [LARGE SCALE GENOMIC DNA]</scope>
    <source>
        <strain evidence="9 10">RCEF 2490</strain>
    </source>
</reference>
<evidence type="ECO:0000256" key="1">
    <source>
        <dbReference type="ARBA" id="ARBA00004123"/>
    </source>
</evidence>
<dbReference type="InterPro" id="IPR007219">
    <property type="entry name" value="XnlR_reg_dom"/>
</dbReference>
<dbReference type="STRING" id="1081109.A0A168CLH4"/>
<protein>
    <submittedName>
        <fullName evidence="9">Transcription factor</fullName>
    </submittedName>
</protein>
<keyword evidence="10" id="KW-1185">Reference proteome</keyword>
<dbReference type="PANTHER" id="PTHR40626:SF18">
    <property type="entry name" value="NICOTINATE CATABOLISM CLUSTER-SPECIFIC TRANSCRIPTION FACTOR"/>
    <property type="match status" value="1"/>
</dbReference>
<keyword evidence="6" id="KW-0539">Nucleus</keyword>
<keyword evidence="4" id="KW-0863">Zinc-finger</keyword>
<organism evidence="9 10">
    <name type="scientific">Moelleriella libera RCEF 2490</name>
    <dbReference type="NCBI Taxonomy" id="1081109"/>
    <lineage>
        <taxon>Eukaryota</taxon>
        <taxon>Fungi</taxon>
        <taxon>Dikarya</taxon>
        <taxon>Ascomycota</taxon>
        <taxon>Pezizomycotina</taxon>
        <taxon>Sordariomycetes</taxon>
        <taxon>Hypocreomycetidae</taxon>
        <taxon>Hypocreales</taxon>
        <taxon>Clavicipitaceae</taxon>
        <taxon>Moelleriella</taxon>
    </lineage>
</organism>
<dbReference type="PANTHER" id="PTHR40626">
    <property type="entry name" value="MIP31509P"/>
    <property type="match status" value="1"/>
</dbReference>
<dbReference type="OrthoDB" id="1405595at2759"/>